<keyword evidence="2" id="KW-1185">Reference proteome</keyword>
<protein>
    <submittedName>
        <fullName evidence="1">Uncharacterized protein</fullName>
    </submittedName>
</protein>
<comment type="caution">
    <text evidence="1">The sequence shown here is derived from an EMBL/GenBank/DDBJ whole genome shotgun (WGS) entry which is preliminary data.</text>
</comment>
<name>A0ABN9Q6F2_9DINO</name>
<evidence type="ECO:0000313" key="2">
    <source>
        <dbReference type="Proteomes" id="UP001189429"/>
    </source>
</evidence>
<evidence type="ECO:0000313" key="1">
    <source>
        <dbReference type="EMBL" id="CAK0801058.1"/>
    </source>
</evidence>
<accession>A0ABN9Q6F2</accession>
<sequence length="909" mass="95728">ELAGLKVLRDVAEWAGLDGDDDNAKMPRGIAAGVQQPQAEAQSQADDNVKAINRACDSIAALLPTLEAHAKNITEERGAGSTKAVLKEVIDPRLESAKPLLDSARVLACTADYKIAYKVKPPPLEELTQEQLAALDSVLRSGRIPYADFAVWGPQGNRILKHVNLVGKTCNPDGTRSMVELFGQASLLSQEARALAAPAPVDPSAGGGRQKISLLVVLAETETRWGLPGIAVRLRKLGAQTAVYDAGGGETSSLLAQNARRELDARIGALEFHGCALAPPSATFDGCRDGGPAFRGEAPPDIYGFRRLSPEVAERVRGETALALWAAAVAQRFLELGLPGVALTDARCPGRPSVLELPEWQAIMDSLGVVASPRVWSAVGAVAARPVEIARWCADLAGAAAGPAAACSSLAGRLPEAAVRNRLAAPEAEAALVRSGRFCNKLARPANGEVGRVDLSDAQLSIALPLRRREPDARAARSAQEAKAVGGMRGPLRPLCKAPGFEQVSAEVRAFLVDALIKYSSVHNKFWAARARAGDGAGPAEAELNVHRPAFAALLGASSRGRAQTEACPSDVRADLLRARAARAGAPGAGVAEWFFTGAPAGIVKSPPEDGVFPLASDNVLPRPIGNLVFDAVGDASGGESAHPGEAAVGEIKSYSSRWWLASAATFEECCEKLGGAPASSKFVPLTNVMEGGGKTQFGVEWLVVDFNDAFWNAPLPVGERRFFAAKVRGMYYWYCRAAQGGRNGPCAWASVAALLARLSQALFADPSSPKSFGDFRAALRLQTCVDDPVLIAAALCSRLEVDELASALEAAGWASTPVRRGDAKVSRGCKRGSATVALAAAAEPASRQRALSELETDGFAMTSIAPRMSLWRTWVLLHEAVIVAGSFFLTREIDPGNALLTDCSLWDQ</sequence>
<feature type="non-terminal residue" evidence="1">
    <location>
        <position position="1"/>
    </location>
</feature>
<organism evidence="1 2">
    <name type="scientific">Prorocentrum cordatum</name>
    <dbReference type="NCBI Taxonomy" id="2364126"/>
    <lineage>
        <taxon>Eukaryota</taxon>
        <taxon>Sar</taxon>
        <taxon>Alveolata</taxon>
        <taxon>Dinophyceae</taxon>
        <taxon>Prorocentrales</taxon>
        <taxon>Prorocentraceae</taxon>
        <taxon>Prorocentrum</taxon>
    </lineage>
</organism>
<dbReference type="Proteomes" id="UP001189429">
    <property type="component" value="Unassembled WGS sequence"/>
</dbReference>
<gene>
    <name evidence="1" type="ORF">PCOR1329_LOCUS9045</name>
</gene>
<feature type="non-terminal residue" evidence="1">
    <location>
        <position position="909"/>
    </location>
</feature>
<dbReference type="EMBL" id="CAUYUJ010002502">
    <property type="protein sequence ID" value="CAK0801058.1"/>
    <property type="molecule type" value="Genomic_DNA"/>
</dbReference>
<proteinExistence type="predicted"/>
<reference evidence="1" key="1">
    <citation type="submission" date="2023-10" db="EMBL/GenBank/DDBJ databases">
        <authorList>
            <person name="Chen Y."/>
            <person name="Shah S."/>
            <person name="Dougan E. K."/>
            <person name="Thang M."/>
            <person name="Chan C."/>
        </authorList>
    </citation>
    <scope>NUCLEOTIDE SEQUENCE [LARGE SCALE GENOMIC DNA]</scope>
</reference>